<feature type="domain" description="Response regulatory" evidence="3">
    <location>
        <begin position="12"/>
        <end position="132"/>
    </location>
</feature>
<dbReference type="PROSITE" id="PS50110">
    <property type="entry name" value="RESPONSE_REGULATORY"/>
    <property type="match status" value="1"/>
</dbReference>
<dbReference type="InterPro" id="IPR011990">
    <property type="entry name" value="TPR-like_helical_dom_sf"/>
</dbReference>
<name>A0A4Q7LS00_9BURK</name>
<dbReference type="OrthoDB" id="7298659at2"/>
<dbReference type="SMART" id="SM00448">
    <property type="entry name" value="REC"/>
    <property type="match status" value="1"/>
</dbReference>
<dbReference type="Pfam" id="PF00072">
    <property type="entry name" value="Response_reg"/>
    <property type="match status" value="1"/>
</dbReference>
<dbReference type="GO" id="GO:0000160">
    <property type="term" value="P:phosphorelay signal transduction system"/>
    <property type="evidence" value="ECO:0007669"/>
    <property type="project" value="InterPro"/>
</dbReference>
<keyword evidence="2" id="KW-0802">TPR repeat</keyword>
<protein>
    <submittedName>
        <fullName evidence="4">CheY-like chemotaxis protein</fullName>
    </submittedName>
</protein>
<proteinExistence type="predicted"/>
<comment type="caution">
    <text evidence="1">Lacks conserved residue(s) required for the propagation of feature annotation.</text>
</comment>
<evidence type="ECO:0000259" key="3">
    <source>
        <dbReference type="PROSITE" id="PS50110"/>
    </source>
</evidence>
<dbReference type="InterPro" id="IPR019734">
    <property type="entry name" value="TPR_rpt"/>
</dbReference>
<dbReference type="InterPro" id="IPR011006">
    <property type="entry name" value="CheY-like_superfamily"/>
</dbReference>
<dbReference type="AlphaFoldDB" id="A0A4Q7LS00"/>
<dbReference type="Gene3D" id="3.40.50.2300">
    <property type="match status" value="1"/>
</dbReference>
<dbReference type="PANTHER" id="PTHR43228:SF1">
    <property type="entry name" value="TWO-COMPONENT RESPONSE REGULATOR ARR22"/>
    <property type="match status" value="1"/>
</dbReference>
<dbReference type="PROSITE" id="PS50005">
    <property type="entry name" value="TPR"/>
    <property type="match status" value="1"/>
</dbReference>
<keyword evidence="5" id="KW-1185">Reference proteome</keyword>
<dbReference type="PANTHER" id="PTHR43228">
    <property type="entry name" value="TWO-COMPONENT RESPONSE REGULATOR"/>
    <property type="match status" value="1"/>
</dbReference>
<dbReference type="SUPFAM" id="SSF48452">
    <property type="entry name" value="TPR-like"/>
    <property type="match status" value="1"/>
</dbReference>
<dbReference type="RefSeq" id="WP_130481472.1">
    <property type="nucleotide sequence ID" value="NZ_SGWV01000008.1"/>
</dbReference>
<dbReference type="SUPFAM" id="SSF52172">
    <property type="entry name" value="CheY-like"/>
    <property type="match status" value="1"/>
</dbReference>
<accession>A0A4Q7LS00</accession>
<dbReference type="InterPro" id="IPR001789">
    <property type="entry name" value="Sig_transdc_resp-reg_receiver"/>
</dbReference>
<evidence type="ECO:0000256" key="1">
    <source>
        <dbReference type="PROSITE-ProRule" id="PRU00169"/>
    </source>
</evidence>
<comment type="caution">
    <text evidence="4">The sequence shown here is derived from an EMBL/GenBank/DDBJ whole genome shotgun (WGS) entry which is preliminary data.</text>
</comment>
<dbReference type="Proteomes" id="UP000293433">
    <property type="component" value="Unassembled WGS sequence"/>
</dbReference>
<evidence type="ECO:0000313" key="4">
    <source>
        <dbReference type="EMBL" id="RZS57062.1"/>
    </source>
</evidence>
<sequence>MTRADPDLQTCRALVIDGNVTSRSTLVGMLREMGVGVVNQCGRTVDARRLLEHRQYDVVVCEQYFDQQAMNGQELLDELRRAQLLPFSTVFVMVTGEATYAKVAEAAESALDSYLLKPHNAETLRERVRQARHRKRVLKPIFDAIEQGRLDEAAGHCMARFDTRGEFWLYAARIGAELLLRLDRHDEARAVFEAIRATRALPWARLGIARAEMEGGTPQQARRTLENLISNNTGFADAYDVMGRVQVEQGDLVEALATYRRACEITPASITRLQKFGTLGFYVGDWPEAMKALERAMVTGMSSKMFDAESLLLLALMRFDSSDPRAFQRVAGNLDHLVEKNPGSTRLDRMRDMVDVLRALGERRIAVVIERIRDLAGGIRDEDFDFEAASNLIALLALLGRTEVQLAQAEEWIRDIALRFCVSKAAVDLLSAATRSHEVYRGLIVGAYQSISAAAEQAMNHSIKGAPDAAVRTLIGQARKSLNAKLLELAAKVLQRYESRIEDHQALRGQVDGMLKQHCAKGTRINLNENGRSPGGLALRLDRVVKVDAIGTAPALAAG</sequence>
<gene>
    <name evidence="4" type="ORF">EV685_1625</name>
</gene>
<feature type="repeat" description="TPR" evidence="2">
    <location>
        <begin position="236"/>
        <end position="269"/>
    </location>
</feature>
<dbReference type="InterPro" id="IPR052048">
    <property type="entry name" value="ST_Response_Regulator"/>
</dbReference>
<organism evidence="4 5">
    <name type="scientific">Sphaerotilus mobilis</name>
    <dbReference type="NCBI Taxonomy" id="47994"/>
    <lineage>
        <taxon>Bacteria</taxon>
        <taxon>Pseudomonadati</taxon>
        <taxon>Pseudomonadota</taxon>
        <taxon>Betaproteobacteria</taxon>
        <taxon>Burkholderiales</taxon>
        <taxon>Sphaerotilaceae</taxon>
        <taxon>Sphaerotilus</taxon>
    </lineage>
</organism>
<evidence type="ECO:0000313" key="5">
    <source>
        <dbReference type="Proteomes" id="UP000293433"/>
    </source>
</evidence>
<dbReference type="EMBL" id="SGWV01000008">
    <property type="protein sequence ID" value="RZS57062.1"/>
    <property type="molecule type" value="Genomic_DNA"/>
</dbReference>
<evidence type="ECO:0000256" key="2">
    <source>
        <dbReference type="PROSITE-ProRule" id="PRU00339"/>
    </source>
</evidence>
<reference evidence="4 5" key="1">
    <citation type="submission" date="2019-02" db="EMBL/GenBank/DDBJ databases">
        <title>Genomic Encyclopedia of Type Strains, Phase IV (KMG-IV): sequencing the most valuable type-strain genomes for metagenomic binning, comparative biology and taxonomic classification.</title>
        <authorList>
            <person name="Goeker M."/>
        </authorList>
    </citation>
    <scope>NUCLEOTIDE SEQUENCE [LARGE SCALE GENOMIC DNA]</scope>
    <source>
        <strain evidence="4 5">DSM 10617</strain>
    </source>
</reference>
<dbReference type="Gene3D" id="1.25.40.10">
    <property type="entry name" value="Tetratricopeptide repeat domain"/>
    <property type="match status" value="1"/>
</dbReference>